<dbReference type="InterPro" id="IPR036388">
    <property type="entry name" value="WH-like_DNA-bd_sf"/>
</dbReference>
<dbReference type="Proteomes" id="UP000626982">
    <property type="component" value="Unassembled WGS sequence"/>
</dbReference>
<organism evidence="2 3">
    <name type="scientific">Agrococcus terreus</name>
    <dbReference type="NCBI Taxonomy" id="574649"/>
    <lineage>
        <taxon>Bacteria</taxon>
        <taxon>Bacillati</taxon>
        <taxon>Actinomycetota</taxon>
        <taxon>Actinomycetes</taxon>
        <taxon>Micrococcales</taxon>
        <taxon>Microbacteriaceae</taxon>
        <taxon>Agrococcus</taxon>
    </lineage>
</organism>
<dbReference type="PRINTS" id="PR00038">
    <property type="entry name" value="HTHLUXR"/>
</dbReference>
<dbReference type="SUPFAM" id="SSF46894">
    <property type="entry name" value="C-terminal effector domain of the bipartite response regulators"/>
    <property type="match status" value="1"/>
</dbReference>
<dbReference type="SMART" id="SM00421">
    <property type="entry name" value="HTH_LUXR"/>
    <property type="match status" value="1"/>
</dbReference>
<dbReference type="Pfam" id="PF00196">
    <property type="entry name" value="GerE"/>
    <property type="match status" value="1"/>
</dbReference>
<reference evidence="3" key="1">
    <citation type="journal article" date="2019" name="Int. J. Syst. Evol. Microbiol.">
        <title>The Global Catalogue of Microorganisms (GCM) 10K type strain sequencing project: providing services to taxonomists for standard genome sequencing and annotation.</title>
        <authorList>
            <consortium name="The Broad Institute Genomics Platform"/>
            <consortium name="The Broad Institute Genome Sequencing Center for Infectious Disease"/>
            <person name="Wu L."/>
            <person name="Ma J."/>
        </authorList>
    </citation>
    <scope>NUCLEOTIDE SEQUENCE [LARGE SCALE GENOMIC DNA]</scope>
    <source>
        <strain evidence="3">CGMCC 1.6960</strain>
    </source>
</reference>
<sequence>MDADDLIARVRELVAEGDRLGAAAAMQRGIAAAPDGATRLHLEAYGHSFLLAVSDGRGADIGEVRAALAALDEPDALALDPELRERLRLELRLSIAALERDERAHDELVVAAARLVPQHPRALTTAVRAVNNRLMLQLDRLEDEGIGPGQQAHVDAALAIGQARGLAAVLGGRGRIDRRAVIAAVEMGEGERAWRWTLEALDREMSSSERVGLEGLGAQIAWERGDAEAAVRLGEQAKAHAQGRSTDWTRSLGALGGVVAAAHGVGSMSAALRAYRRSASREAHRMLPTRGHTVAAIALESGADRDEVEAMLVGCYGERAGWESPWRAFFDANAAPGSWRTDGVLDAWCEDAGPAWRRAAAIRLRALWRLRQGDHALAARDVALGLRHVARWPGRRRVALERLLDQVRPVRSITASQSAVLELVVQGLTDREIAALLDRSSRTVESHVRALLRAYGAPNRVALAVAASSEAMLGR</sequence>
<evidence type="ECO:0000313" key="3">
    <source>
        <dbReference type="Proteomes" id="UP000626982"/>
    </source>
</evidence>
<dbReference type="InterPro" id="IPR000792">
    <property type="entry name" value="Tscrpt_reg_LuxR_C"/>
</dbReference>
<evidence type="ECO:0000313" key="2">
    <source>
        <dbReference type="EMBL" id="GGN83307.1"/>
    </source>
</evidence>
<dbReference type="PROSITE" id="PS50043">
    <property type="entry name" value="HTH_LUXR_2"/>
    <property type="match status" value="1"/>
</dbReference>
<keyword evidence="3" id="KW-1185">Reference proteome</keyword>
<accession>A0ABQ2KH19</accession>
<protein>
    <recommendedName>
        <fullName evidence="1">HTH luxR-type domain-containing protein</fullName>
    </recommendedName>
</protein>
<evidence type="ECO:0000259" key="1">
    <source>
        <dbReference type="PROSITE" id="PS50043"/>
    </source>
</evidence>
<dbReference type="RefSeq" id="WP_188717446.1">
    <property type="nucleotide sequence ID" value="NZ_BAABBD010000002.1"/>
</dbReference>
<dbReference type="InterPro" id="IPR016032">
    <property type="entry name" value="Sig_transdc_resp-reg_C-effctor"/>
</dbReference>
<dbReference type="EMBL" id="BMLM01000001">
    <property type="protein sequence ID" value="GGN83307.1"/>
    <property type="molecule type" value="Genomic_DNA"/>
</dbReference>
<dbReference type="Gene3D" id="1.10.10.10">
    <property type="entry name" value="Winged helix-like DNA-binding domain superfamily/Winged helix DNA-binding domain"/>
    <property type="match status" value="1"/>
</dbReference>
<feature type="domain" description="HTH luxR-type" evidence="1">
    <location>
        <begin position="406"/>
        <end position="471"/>
    </location>
</feature>
<name>A0ABQ2KH19_9MICO</name>
<gene>
    <name evidence="2" type="ORF">GCM10010968_13910</name>
</gene>
<dbReference type="CDD" id="cd06170">
    <property type="entry name" value="LuxR_C_like"/>
    <property type="match status" value="1"/>
</dbReference>
<proteinExistence type="predicted"/>
<comment type="caution">
    <text evidence="2">The sequence shown here is derived from an EMBL/GenBank/DDBJ whole genome shotgun (WGS) entry which is preliminary data.</text>
</comment>